<proteinExistence type="predicted"/>
<dbReference type="PANTHER" id="PTHR48106">
    <property type="entry name" value="QUINONE OXIDOREDUCTASE PIG3-RELATED"/>
    <property type="match status" value="1"/>
</dbReference>
<sequence length="380" mass="40719">MNNETPSTGLQLRSLVTEDGQLKLLLKSAPVPEPGENEVVVRIEATPINPSDQAILIMPADVSTGETSGSGADTTYTAKLRSGMESRVKPRIGKPLAMGNEGAGTVVKAGSSAAAQALLGKTVAVMDGALYCQYRKVNVMQCMPQNEGTTAREAASCFVNPLTALGFVETMRAEGFKAIIHTAAASNLGQMLNRICQSDGIDLINIVRKQEQVDILKAMGAKYICNSSDASFMDDLTAAIEETGAYVAFDATGGGDLGSRILSCMERAALKGTEELPGPYGSTTFKQLYIYGGLDLSPTIINRNFGFSWGINAWLLTPFTQKAGMEKMMELRQRVANELRTTFASHYSDEISLTEALDKDIVAAYSQQATGRKFLINPSK</sequence>
<evidence type="ECO:0000259" key="3">
    <source>
        <dbReference type="SMART" id="SM00829"/>
    </source>
</evidence>
<dbReference type="SUPFAM" id="SSF51735">
    <property type="entry name" value="NAD(P)-binding Rossmann-fold domains"/>
    <property type="match status" value="1"/>
</dbReference>
<dbReference type="Pfam" id="PF08240">
    <property type="entry name" value="ADH_N"/>
    <property type="match status" value="1"/>
</dbReference>
<reference evidence="5" key="1">
    <citation type="journal article" date="2019" name="Int. J. Syst. Evol. Microbiol.">
        <title>The Global Catalogue of Microorganisms (GCM) 10K type strain sequencing project: providing services to taxonomists for standard genome sequencing and annotation.</title>
        <authorList>
            <consortium name="The Broad Institute Genomics Platform"/>
            <consortium name="The Broad Institute Genome Sequencing Center for Infectious Disease"/>
            <person name="Wu L."/>
            <person name="Ma J."/>
        </authorList>
    </citation>
    <scope>NUCLEOTIDE SEQUENCE [LARGE SCALE GENOMIC DNA]</scope>
    <source>
        <strain evidence="5">JCM 17304</strain>
    </source>
</reference>
<dbReference type="InterPro" id="IPR013154">
    <property type="entry name" value="ADH-like_N"/>
</dbReference>
<dbReference type="CDD" id="cd08291">
    <property type="entry name" value="ETR_like_1"/>
    <property type="match status" value="1"/>
</dbReference>
<dbReference type="PANTHER" id="PTHR48106:SF18">
    <property type="entry name" value="QUINONE OXIDOREDUCTASE PIG3"/>
    <property type="match status" value="1"/>
</dbReference>
<evidence type="ECO:0000256" key="2">
    <source>
        <dbReference type="ARBA" id="ARBA00023002"/>
    </source>
</evidence>
<dbReference type="Gene3D" id="3.40.50.720">
    <property type="entry name" value="NAD(P)-binding Rossmann-like Domain"/>
    <property type="match status" value="1"/>
</dbReference>
<dbReference type="EMBL" id="BAABDM010000005">
    <property type="protein sequence ID" value="GAA4100249.1"/>
    <property type="molecule type" value="Genomic_DNA"/>
</dbReference>
<comment type="caution">
    <text evidence="4">The sequence shown here is derived from an EMBL/GenBank/DDBJ whole genome shotgun (WGS) entry which is preliminary data.</text>
</comment>
<organism evidence="4 5">
    <name type="scientific">Zhongshania borealis</name>
    <dbReference type="NCBI Taxonomy" id="889488"/>
    <lineage>
        <taxon>Bacteria</taxon>
        <taxon>Pseudomonadati</taxon>
        <taxon>Pseudomonadota</taxon>
        <taxon>Gammaproteobacteria</taxon>
        <taxon>Cellvibrionales</taxon>
        <taxon>Spongiibacteraceae</taxon>
        <taxon>Zhongshania</taxon>
    </lineage>
</organism>
<evidence type="ECO:0000313" key="4">
    <source>
        <dbReference type="EMBL" id="GAA4100249.1"/>
    </source>
</evidence>
<dbReference type="SUPFAM" id="SSF50129">
    <property type="entry name" value="GroES-like"/>
    <property type="match status" value="1"/>
</dbReference>
<dbReference type="InterPro" id="IPR020843">
    <property type="entry name" value="ER"/>
</dbReference>
<keyword evidence="5" id="KW-1185">Reference proteome</keyword>
<gene>
    <name evidence="4" type="ORF">GCM10022414_27150</name>
</gene>
<keyword evidence="1" id="KW-0521">NADP</keyword>
<keyword evidence="2" id="KW-0560">Oxidoreductase</keyword>
<dbReference type="InterPro" id="IPR011032">
    <property type="entry name" value="GroES-like_sf"/>
</dbReference>
<dbReference type="SMART" id="SM00829">
    <property type="entry name" value="PKS_ER"/>
    <property type="match status" value="1"/>
</dbReference>
<dbReference type="Proteomes" id="UP001500392">
    <property type="component" value="Unassembled WGS sequence"/>
</dbReference>
<dbReference type="InterPro" id="IPR036291">
    <property type="entry name" value="NAD(P)-bd_dom_sf"/>
</dbReference>
<evidence type="ECO:0000256" key="1">
    <source>
        <dbReference type="ARBA" id="ARBA00022857"/>
    </source>
</evidence>
<evidence type="ECO:0000313" key="5">
    <source>
        <dbReference type="Proteomes" id="UP001500392"/>
    </source>
</evidence>
<dbReference type="RefSeq" id="WP_344936930.1">
    <property type="nucleotide sequence ID" value="NZ_BAABDM010000005.1"/>
</dbReference>
<dbReference type="Gene3D" id="3.90.180.10">
    <property type="entry name" value="Medium-chain alcohol dehydrogenases, catalytic domain"/>
    <property type="match status" value="1"/>
</dbReference>
<feature type="domain" description="Enoyl reductase (ER)" evidence="3">
    <location>
        <begin position="20"/>
        <end position="376"/>
    </location>
</feature>
<protein>
    <submittedName>
        <fullName evidence="4">Zinc-binding dehydrogenase</fullName>
    </submittedName>
</protein>
<accession>A0ABP7WYU0</accession>
<name>A0ABP7WYU0_9GAMM</name>